<dbReference type="InterPro" id="IPR051259">
    <property type="entry name" value="rRNA_Methyltransferase"/>
</dbReference>
<dbReference type="SUPFAM" id="SSF75217">
    <property type="entry name" value="alpha/beta knot"/>
    <property type="match status" value="1"/>
</dbReference>
<dbReference type="GO" id="GO:0008173">
    <property type="term" value="F:RNA methyltransferase activity"/>
    <property type="evidence" value="ECO:0007669"/>
    <property type="project" value="InterPro"/>
</dbReference>
<dbReference type="Gene3D" id="3.40.1280.10">
    <property type="match status" value="1"/>
</dbReference>
<dbReference type="EMBL" id="AGZS01000006">
    <property type="protein sequence ID" value="EJD64597.1"/>
    <property type="molecule type" value="Genomic_DNA"/>
</dbReference>
<dbReference type="eggNOG" id="COG0566">
    <property type="taxonomic scope" value="Bacteria"/>
</dbReference>
<dbReference type="Pfam" id="PF00588">
    <property type="entry name" value="SpoU_methylase"/>
    <property type="match status" value="1"/>
</dbReference>
<accession>J0LLB1</accession>
<feature type="domain" description="tRNA/rRNA methyltransferase SpoU type" evidence="3">
    <location>
        <begin position="142"/>
        <end position="292"/>
    </location>
</feature>
<dbReference type="GO" id="GO:0006396">
    <property type="term" value="P:RNA processing"/>
    <property type="evidence" value="ECO:0007669"/>
    <property type="project" value="InterPro"/>
</dbReference>
<gene>
    <name evidence="4" type="ORF">HMPREF9156_01092</name>
</gene>
<protein>
    <recommendedName>
        <fullName evidence="3">tRNA/rRNA methyltransferase SpoU type domain-containing protein</fullName>
    </recommendedName>
</protein>
<evidence type="ECO:0000313" key="5">
    <source>
        <dbReference type="Proteomes" id="UP000006415"/>
    </source>
</evidence>
<evidence type="ECO:0000313" key="4">
    <source>
        <dbReference type="EMBL" id="EJD64597.1"/>
    </source>
</evidence>
<keyword evidence="2" id="KW-0808">Transferase</keyword>
<organism evidence="4 5">
    <name type="scientific">Scardovia wiggsiae F0424</name>
    <dbReference type="NCBI Taxonomy" id="857290"/>
    <lineage>
        <taxon>Bacteria</taxon>
        <taxon>Bacillati</taxon>
        <taxon>Actinomycetota</taxon>
        <taxon>Actinomycetes</taxon>
        <taxon>Bifidobacteriales</taxon>
        <taxon>Bifidobacteriaceae</taxon>
        <taxon>Scardovia</taxon>
    </lineage>
</organism>
<evidence type="ECO:0000256" key="2">
    <source>
        <dbReference type="ARBA" id="ARBA00022679"/>
    </source>
</evidence>
<dbReference type="PANTHER" id="PTHR43191">
    <property type="entry name" value="RRNA METHYLTRANSFERASE 3"/>
    <property type="match status" value="1"/>
</dbReference>
<dbReference type="SUPFAM" id="SSF55315">
    <property type="entry name" value="L30e-like"/>
    <property type="match status" value="1"/>
</dbReference>
<evidence type="ECO:0000256" key="1">
    <source>
        <dbReference type="ARBA" id="ARBA00022603"/>
    </source>
</evidence>
<dbReference type="InterPro" id="IPR029028">
    <property type="entry name" value="Alpha/beta_knot_MTases"/>
</dbReference>
<reference evidence="4 5" key="1">
    <citation type="submission" date="2012-01" db="EMBL/GenBank/DDBJ databases">
        <title>The Genome Sequence of Scardovia wiggsiae F0424.</title>
        <authorList>
            <consortium name="The Broad Institute Genome Sequencing Platform"/>
            <person name="Earl A."/>
            <person name="Ward D."/>
            <person name="Feldgarden M."/>
            <person name="Gevers D."/>
            <person name="Izard J."/>
            <person name="Ganesan A."/>
            <person name="Baranova O.V."/>
            <person name="Blanton J.M."/>
            <person name="Tanner A.C."/>
            <person name="Mathney J."/>
            <person name="Dewhirst F.E."/>
            <person name="Young S.K."/>
            <person name="Zeng Q."/>
            <person name="Gargeya S."/>
            <person name="Fitzgerald M."/>
            <person name="Haas B."/>
            <person name="Abouelleil A."/>
            <person name="Alvarado L."/>
            <person name="Arachchi H.M."/>
            <person name="Berlin A."/>
            <person name="Chapman S.B."/>
            <person name="Gearin G."/>
            <person name="Goldberg J."/>
            <person name="Griggs A."/>
            <person name="Gujja S."/>
            <person name="Hansen M."/>
            <person name="Heiman D."/>
            <person name="Howarth C."/>
            <person name="Larimer J."/>
            <person name="Lui A."/>
            <person name="MacDonald P.J.P."/>
            <person name="McCowen C."/>
            <person name="Montmayeur A."/>
            <person name="Murphy C."/>
            <person name="Neiman D."/>
            <person name="Pearson M."/>
            <person name="Priest M."/>
            <person name="Roberts A."/>
            <person name="Saif S."/>
            <person name="Shea T."/>
            <person name="Sisk P."/>
            <person name="Stolte C."/>
            <person name="Sykes S."/>
            <person name="Wortman J."/>
            <person name="Nusbaum C."/>
            <person name="Birren B."/>
        </authorList>
    </citation>
    <scope>NUCLEOTIDE SEQUENCE [LARGE SCALE GENOMIC DNA]</scope>
    <source>
        <strain evidence="4 5">F0424</strain>
    </source>
</reference>
<dbReference type="GO" id="GO:0003723">
    <property type="term" value="F:RNA binding"/>
    <property type="evidence" value="ECO:0007669"/>
    <property type="project" value="InterPro"/>
</dbReference>
<dbReference type="AlphaFoldDB" id="J0LLB1"/>
<dbReference type="CDD" id="cd18095">
    <property type="entry name" value="SpoU-like_rRNA-MTase"/>
    <property type="match status" value="1"/>
</dbReference>
<dbReference type="InterPro" id="IPR029064">
    <property type="entry name" value="Ribosomal_eL30-like_sf"/>
</dbReference>
<dbReference type="PANTHER" id="PTHR43191:SF2">
    <property type="entry name" value="RRNA METHYLTRANSFERASE 3, MITOCHONDRIAL"/>
    <property type="match status" value="1"/>
</dbReference>
<sequence length="314" mass="33486">MQDRHKIGSMPVYTEVLDNPHAGRIHKAASLLRQKNRRETQRFLVEGPQGVREAVRYAPDGVLDVYADVSLSSVNGGTVRQIIEDADAAGIYVHLCTGKTISFISPDSQGILAVVGSSSVLTGADHFLQPDPQHVHAHGGGFYIACWELRDPGNAGTIIRTADAAGCDGVILIGDCVDITNPKVVRSAAGSLFHLPVASMGENEFFDFARSNRITVIAADAYGTPDNPVAELSEAVHAADSKGFPSSAILFGNEARGLEDTMISRCDAAVRIPLYGKAESLNVAMSVSVIAYTYAMARHVALDGDNYTSESIEQ</sequence>
<keyword evidence="5" id="KW-1185">Reference proteome</keyword>
<dbReference type="InterPro" id="IPR001537">
    <property type="entry name" value="SpoU_MeTrfase"/>
</dbReference>
<dbReference type="InterPro" id="IPR029026">
    <property type="entry name" value="tRNA_m1G_MTases_N"/>
</dbReference>
<dbReference type="GO" id="GO:0032259">
    <property type="term" value="P:methylation"/>
    <property type="evidence" value="ECO:0007669"/>
    <property type="project" value="UniProtKB-KW"/>
</dbReference>
<dbReference type="HOGENOM" id="CLU_021322_3_2_11"/>
<proteinExistence type="predicted"/>
<dbReference type="Gene3D" id="3.30.1330.30">
    <property type="match status" value="1"/>
</dbReference>
<name>J0LLB1_9BIFI</name>
<dbReference type="STRING" id="857290.HMPREF9156_01092"/>
<evidence type="ECO:0000259" key="3">
    <source>
        <dbReference type="Pfam" id="PF00588"/>
    </source>
</evidence>
<keyword evidence="1" id="KW-0489">Methyltransferase</keyword>
<dbReference type="Proteomes" id="UP000006415">
    <property type="component" value="Unassembled WGS sequence"/>
</dbReference>
<comment type="caution">
    <text evidence="4">The sequence shown here is derived from an EMBL/GenBank/DDBJ whole genome shotgun (WGS) entry which is preliminary data.</text>
</comment>